<accession>X6LCI7</accession>
<evidence type="ECO:0000259" key="1">
    <source>
        <dbReference type="PROSITE" id="PS50208"/>
    </source>
</evidence>
<dbReference type="InterPro" id="IPR052039">
    <property type="entry name" value="Caspase-related_regulators"/>
</dbReference>
<name>X6LCI7_RETFI</name>
<dbReference type="InterPro" id="IPR029030">
    <property type="entry name" value="Caspase-like_dom_sf"/>
</dbReference>
<dbReference type="InterPro" id="IPR011600">
    <property type="entry name" value="Pept_C14_caspase"/>
</dbReference>
<gene>
    <name evidence="2" type="ORF">RFI_37725</name>
</gene>
<organism evidence="2 3">
    <name type="scientific">Reticulomyxa filosa</name>
    <dbReference type="NCBI Taxonomy" id="46433"/>
    <lineage>
        <taxon>Eukaryota</taxon>
        <taxon>Sar</taxon>
        <taxon>Rhizaria</taxon>
        <taxon>Retaria</taxon>
        <taxon>Foraminifera</taxon>
        <taxon>Monothalamids</taxon>
        <taxon>Reticulomyxidae</taxon>
        <taxon>Reticulomyxa</taxon>
    </lineage>
</organism>
<feature type="domain" description="Caspase family p20" evidence="1">
    <location>
        <begin position="153"/>
        <end position="225"/>
    </location>
</feature>
<protein>
    <submittedName>
        <fullName evidence="2">Subfamily C14A unassigned peptidase (C14 family)</fullName>
    </submittedName>
</protein>
<dbReference type="InterPro" id="IPR001309">
    <property type="entry name" value="Pept_C14_p20"/>
</dbReference>
<reference evidence="2 3" key="1">
    <citation type="journal article" date="2013" name="Curr. Biol.">
        <title>The Genome of the Foraminiferan Reticulomyxa filosa.</title>
        <authorList>
            <person name="Glockner G."/>
            <person name="Hulsmann N."/>
            <person name="Schleicher M."/>
            <person name="Noegel A.A."/>
            <person name="Eichinger L."/>
            <person name="Gallinger C."/>
            <person name="Pawlowski J."/>
            <person name="Sierra R."/>
            <person name="Euteneuer U."/>
            <person name="Pillet L."/>
            <person name="Moustafa A."/>
            <person name="Platzer M."/>
            <person name="Groth M."/>
            <person name="Szafranski K."/>
            <person name="Schliwa M."/>
        </authorList>
    </citation>
    <scope>NUCLEOTIDE SEQUENCE [LARGE SCALE GENOMIC DNA]</scope>
</reference>
<dbReference type="OrthoDB" id="6114029at2759"/>
<proteinExistence type="predicted"/>
<dbReference type="Gene3D" id="3.40.50.1460">
    <property type="match status" value="1"/>
</dbReference>
<evidence type="ECO:0000313" key="3">
    <source>
        <dbReference type="Proteomes" id="UP000023152"/>
    </source>
</evidence>
<keyword evidence="3" id="KW-1185">Reference proteome</keyword>
<dbReference type="Proteomes" id="UP000023152">
    <property type="component" value="Unassembled WGS sequence"/>
</dbReference>
<dbReference type="PANTHER" id="PTHR22576">
    <property type="entry name" value="MUCOSA ASSOCIATED LYMPHOID TISSUE LYMPHOMA TRANSLOCATION PROTEIN 1/PARACASPASE"/>
    <property type="match status" value="1"/>
</dbReference>
<dbReference type="PROSITE" id="PS50208">
    <property type="entry name" value="CASPASE_P20"/>
    <property type="match status" value="1"/>
</dbReference>
<dbReference type="Pfam" id="PF00656">
    <property type="entry name" value="Peptidase_C14"/>
    <property type="match status" value="1"/>
</dbReference>
<feature type="non-terminal residue" evidence="2">
    <location>
        <position position="1"/>
    </location>
</feature>
<evidence type="ECO:0000313" key="2">
    <source>
        <dbReference type="EMBL" id="ETN99742.1"/>
    </source>
</evidence>
<sequence>LTTNLKVGERETLIKMKELTFEELVCQSYHCLEWKDIQKMRNEHVNLDLANMKGNIIESDKDVKSEFKKNELSFKIIWTPIIIGKTKTIKNALVMMIAISEYNDDTKWPDLPSVKEEDVKNFKQLFEKELNYEFECNQFPQITKQGVQAFLTKTIVKHELHENTKKYDGLIIIICGHGEDGNMLVASDGNSLSIDEMRTTFNCNKMDSLKNFPKIFIVDVCRGKSIPTSHKMTTRGSDVPYRHNDDGFLTIWSTTQGYEVADKSLFSNCMTKVIKSKYKNGYPLKKMLDNIRQDIRERKHGEWYCVESQDTTDYDIIFQQRKSS</sequence>
<dbReference type="GO" id="GO:0006508">
    <property type="term" value="P:proteolysis"/>
    <property type="evidence" value="ECO:0007669"/>
    <property type="project" value="InterPro"/>
</dbReference>
<dbReference type="SUPFAM" id="SSF52129">
    <property type="entry name" value="Caspase-like"/>
    <property type="match status" value="1"/>
</dbReference>
<dbReference type="AlphaFoldDB" id="X6LCI7"/>
<dbReference type="PANTHER" id="PTHR22576:SF41">
    <property type="entry name" value="CASPASE 14, APOPTOSIS-RELATED CYSTEINE PEPTIDASE"/>
    <property type="match status" value="1"/>
</dbReference>
<dbReference type="EMBL" id="ASPP01043051">
    <property type="protein sequence ID" value="ETN99742.1"/>
    <property type="molecule type" value="Genomic_DNA"/>
</dbReference>
<comment type="caution">
    <text evidence="2">The sequence shown here is derived from an EMBL/GenBank/DDBJ whole genome shotgun (WGS) entry which is preliminary data.</text>
</comment>
<dbReference type="GO" id="GO:0004197">
    <property type="term" value="F:cysteine-type endopeptidase activity"/>
    <property type="evidence" value="ECO:0007669"/>
    <property type="project" value="InterPro"/>
</dbReference>